<evidence type="ECO:0000256" key="2">
    <source>
        <dbReference type="SAM" id="MobiDB-lite"/>
    </source>
</evidence>
<protein>
    <submittedName>
        <fullName evidence="3">Uncharacterized protein</fullName>
    </submittedName>
</protein>
<feature type="region of interest" description="Disordered" evidence="2">
    <location>
        <begin position="393"/>
        <end position="420"/>
    </location>
</feature>
<dbReference type="SUPFAM" id="SSF48452">
    <property type="entry name" value="TPR-like"/>
    <property type="match status" value="1"/>
</dbReference>
<feature type="repeat" description="TPR" evidence="1">
    <location>
        <begin position="91"/>
        <end position="124"/>
    </location>
</feature>
<gene>
    <name evidence="3" type="ORF">EGYM00392_LOCUS44894</name>
</gene>
<dbReference type="SMART" id="SM00028">
    <property type="entry name" value="TPR"/>
    <property type="match status" value="3"/>
</dbReference>
<dbReference type="Pfam" id="PF13181">
    <property type="entry name" value="TPR_8"/>
    <property type="match status" value="1"/>
</dbReference>
<feature type="repeat" description="TPR" evidence="1">
    <location>
        <begin position="23"/>
        <end position="56"/>
    </location>
</feature>
<name>A0A7S1J6C8_9EUGL</name>
<keyword evidence="1" id="KW-0802">TPR repeat</keyword>
<dbReference type="AlphaFoldDB" id="A0A7S1J6C8"/>
<dbReference type="Gene3D" id="1.25.40.10">
    <property type="entry name" value="Tetratricopeptide repeat domain"/>
    <property type="match status" value="1"/>
</dbReference>
<dbReference type="InterPro" id="IPR019734">
    <property type="entry name" value="TPR_rpt"/>
</dbReference>
<dbReference type="PROSITE" id="PS50005">
    <property type="entry name" value="TPR"/>
    <property type="match status" value="2"/>
</dbReference>
<dbReference type="SUPFAM" id="SSF53335">
    <property type="entry name" value="S-adenosyl-L-methionine-dependent methyltransferases"/>
    <property type="match status" value="1"/>
</dbReference>
<dbReference type="EMBL" id="HBGA01121774">
    <property type="protein sequence ID" value="CAD9033745.1"/>
    <property type="molecule type" value="Transcribed_RNA"/>
</dbReference>
<dbReference type="PANTHER" id="PTHR14614:SF132">
    <property type="entry name" value="PROTEIN-LYSINE METHYLTRANSFERASE C42C1.13"/>
    <property type="match status" value="1"/>
</dbReference>
<reference evidence="3" key="1">
    <citation type="submission" date="2021-01" db="EMBL/GenBank/DDBJ databases">
        <authorList>
            <person name="Corre E."/>
            <person name="Pelletier E."/>
            <person name="Niang G."/>
            <person name="Scheremetjew M."/>
            <person name="Finn R."/>
            <person name="Kale V."/>
            <person name="Holt S."/>
            <person name="Cochrane G."/>
            <person name="Meng A."/>
            <person name="Brown T."/>
            <person name="Cohen L."/>
        </authorList>
    </citation>
    <scope>NUCLEOTIDE SEQUENCE</scope>
    <source>
        <strain evidence="3">NIES-381</strain>
    </source>
</reference>
<accession>A0A7S1J6C8</accession>
<dbReference type="Pfam" id="PF10294">
    <property type="entry name" value="Methyltransf_16"/>
    <property type="match status" value="1"/>
</dbReference>
<dbReference type="InterPro" id="IPR011990">
    <property type="entry name" value="TPR-like_helical_dom_sf"/>
</dbReference>
<proteinExistence type="predicted"/>
<dbReference type="PANTHER" id="PTHR14614">
    <property type="entry name" value="HEPATOCELLULAR CARCINOMA-ASSOCIATED ANTIGEN"/>
    <property type="match status" value="1"/>
</dbReference>
<evidence type="ECO:0000313" key="3">
    <source>
        <dbReference type="EMBL" id="CAD9033745.1"/>
    </source>
</evidence>
<dbReference type="InterPro" id="IPR029063">
    <property type="entry name" value="SAM-dependent_MTases_sf"/>
</dbReference>
<dbReference type="InterPro" id="IPR019410">
    <property type="entry name" value="Methyltransf_16"/>
</dbReference>
<dbReference type="Gene3D" id="3.40.50.150">
    <property type="entry name" value="Vaccinia Virus protein VP39"/>
    <property type="match status" value="1"/>
</dbReference>
<feature type="compositionally biased region" description="Pro residues" evidence="2">
    <location>
        <begin position="401"/>
        <end position="420"/>
    </location>
</feature>
<evidence type="ECO:0000256" key="1">
    <source>
        <dbReference type="PROSITE-ProRule" id="PRU00339"/>
    </source>
</evidence>
<sequence>MMSMTMAYSSADAVSMVDPMAKALRLEKRAILLAENGNMHAAIHAFQKTLELNPNKSELHEMLAQCLMECDAADAAVPSARRACELKPEWPEAHLTLAHCLYNSGSLQLAVNAFKQVLTLRQDDEDTRNELLQAESLLDDHWRRDHDKEVSLGQGRSITVRQWRQCSLCTLGDHREGPGYVVWDSAVILTQYLSRSPQVNRDQFQKAAVLELGSGTGLLGLALAQLGADVVLSDLPQVVPLLEANASFNGATVRDAGGTTRIAALDWKEPLAQDTDAEYQYIVGADVVYSFASVLPFVRIIHTLRAKNKKAAVFIAHKRRMAELDAIWQALLQAAGLKLTMVPVDAGVDFDPPKDYSPDLYAIYSGVFTQEDTSWAAVEAVLAQHPSAALLHQPSADVPSVPDPAPQSAPAPDCSPTPEL</sequence>
<organism evidence="3">
    <name type="scientific">Eutreptiella gymnastica</name>
    <dbReference type="NCBI Taxonomy" id="73025"/>
    <lineage>
        <taxon>Eukaryota</taxon>
        <taxon>Discoba</taxon>
        <taxon>Euglenozoa</taxon>
        <taxon>Euglenida</taxon>
        <taxon>Spirocuta</taxon>
        <taxon>Euglenophyceae</taxon>
        <taxon>Eutreptiales</taxon>
        <taxon>Eutreptiaceae</taxon>
        <taxon>Eutreptiella</taxon>
    </lineage>
</organism>